<dbReference type="RefSeq" id="WP_153382289.1">
    <property type="nucleotide sequence ID" value="NZ_VDFM01000002.1"/>
</dbReference>
<evidence type="ECO:0000256" key="6">
    <source>
        <dbReference type="PIRNR" id="PIRNR002854"/>
    </source>
</evidence>
<evidence type="ECO:0000256" key="5">
    <source>
        <dbReference type="ARBA" id="ARBA00023288"/>
    </source>
</evidence>
<evidence type="ECO:0000313" key="10">
    <source>
        <dbReference type="Proteomes" id="UP000380386"/>
    </source>
</evidence>
<dbReference type="Pfam" id="PF03180">
    <property type="entry name" value="Lipoprotein_9"/>
    <property type="match status" value="1"/>
</dbReference>
<dbReference type="PROSITE" id="PS51257">
    <property type="entry name" value="PROKAR_LIPOPROTEIN"/>
    <property type="match status" value="1"/>
</dbReference>
<organism evidence="9 10">
    <name type="scientific">Companilactobacillus mishanensis</name>
    <dbReference type="NCBI Taxonomy" id="2486008"/>
    <lineage>
        <taxon>Bacteria</taxon>
        <taxon>Bacillati</taxon>
        <taxon>Bacillota</taxon>
        <taxon>Bacilli</taxon>
        <taxon>Lactobacillales</taxon>
        <taxon>Lactobacillaceae</taxon>
        <taxon>Companilactobacillus</taxon>
    </lineage>
</organism>
<dbReference type="GO" id="GO:0016020">
    <property type="term" value="C:membrane"/>
    <property type="evidence" value="ECO:0007669"/>
    <property type="project" value="UniProtKB-SubCell"/>
</dbReference>
<gene>
    <name evidence="9" type="ORF">FHL02_03225</name>
</gene>
<dbReference type="SUPFAM" id="SSF53850">
    <property type="entry name" value="Periplasmic binding protein-like II"/>
    <property type="match status" value="1"/>
</dbReference>
<dbReference type="Proteomes" id="UP000380386">
    <property type="component" value="Unassembled WGS sequence"/>
</dbReference>
<proteinExistence type="inferred from homology"/>
<keyword evidence="3" id="KW-0472">Membrane</keyword>
<feature type="chain" id="PRO_5024402136" description="Lipoprotein" evidence="8">
    <location>
        <begin position="31"/>
        <end position="276"/>
    </location>
</feature>
<dbReference type="PANTHER" id="PTHR30429">
    <property type="entry name" value="D-METHIONINE-BINDING LIPOPROTEIN METQ"/>
    <property type="match status" value="1"/>
</dbReference>
<comment type="subcellular location">
    <subcellularLocation>
        <location evidence="1">Membrane</location>
        <topology evidence="1">Lipid-anchor</topology>
    </subcellularLocation>
</comment>
<name>A0A5P0ZG86_9LACO</name>
<evidence type="ECO:0000256" key="3">
    <source>
        <dbReference type="ARBA" id="ARBA00023136"/>
    </source>
</evidence>
<dbReference type="OrthoDB" id="9812878at2"/>
<keyword evidence="5 6" id="KW-0449">Lipoprotein</keyword>
<reference evidence="9 10" key="1">
    <citation type="journal article" date="2019" name="Syst. Appl. Microbiol.">
        <title>Polyphasic characterization of two novel Lactobacillus spp. isolated from blown salami packages: Description of Lactobacillus halodurans sp. nov. and Lactobacillus salsicarnum sp. nov.</title>
        <authorList>
            <person name="Schuster J.A."/>
            <person name="Klingl A."/>
            <person name="Vogel R.F."/>
            <person name="Ehrmann M.A."/>
        </authorList>
    </citation>
    <scope>NUCLEOTIDE SEQUENCE [LARGE SCALE GENOMIC DNA]</scope>
    <source>
        <strain evidence="9 10">TMW 1.2118</strain>
    </source>
</reference>
<evidence type="ECO:0000256" key="1">
    <source>
        <dbReference type="ARBA" id="ARBA00004635"/>
    </source>
</evidence>
<comment type="caution">
    <text evidence="9">The sequence shown here is derived from an EMBL/GenBank/DDBJ whole genome shotgun (WGS) entry which is preliminary data.</text>
</comment>
<evidence type="ECO:0000313" key="9">
    <source>
        <dbReference type="EMBL" id="MQS52028.1"/>
    </source>
</evidence>
<keyword evidence="2 8" id="KW-0732">Signal</keyword>
<accession>A0A5P0ZG86</accession>
<comment type="similarity">
    <text evidence="6">Belongs to the nlpA lipoprotein family.</text>
</comment>
<dbReference type="PANTHER" id="PTHR30429:SF3">
    <property type="entry name" value="LIPOPROTEIN"/>
    <property type="match status" value="1"/>
</dbReference>
<evidence type="ECO:0000256" key="8">
    <source>
        <dbReference type="SAM" id="SignalP"/>
    </source>
</evidence>
<dbReference type="InterPro" id="IPR004872">
    <property type="entry name" value="Lipoprotein_NlpA"/>
</dbReference>
<feature type="signal peptide" evidence="8">
    <location>
        <begin position="1"/>
        <end position="30"/>
    </location>
</feature>
<dbReference type="PIRSF" id="PIRSF002854">
    <property type="entry name" value="MetQ"/>
    <property type="match status" value="1"/>
</dbReference>
<dbReference type="Gene3D" id="3.40.190.10">
    <property type="entry name" value="Periplasmic binding protein-like II"/>
    <property type="match status" value="2"/>
</dbReference>
<evidence type="ECO:0000256" key="2">
    <source>
        <dbReference type="ARBA" id="ARBA00022729"/>
    </source>
</evidence>
<dbReference type="EMBL" id="VDFM01000002">
    <property type="protein sequence ID" value="MQS52028.1"/>
    <property type="molecule type" value="Genomic_DNA"/>
</dbReference>
<evidence type="ECO:0000256" key="7">
    <source>
        <dbReference type="PIRSR" id="PIRSR002854-1"/>
    </source>
</evidence>
<feature type="lipid moiety-binding region" description="S-diacylglycerol cysteine" evidence="7">
    <location>
        <position position="24"/>
    </location>
</feature>
<protein>
    <recommendedName>
        <fullName evidence="6">Lipoprotein</fullName>
    </recommendedName>
</protein>
<evidence type="ECO:0000256" key="4">
    <source>
        <dbReference type="ARBA" id="ARBA00023139"/>
    </source>
</evidence>
<keyword evidence="4" id="KW-0564">Palmitate</keyword>
<sequence length="276" mass="30391">MKNTFKKFGAILIAALSIFILVGCGSQASADKTKTVKIGITGSDDRILKAVGKKVAKDGIKIKVVQFSDYNQPNTALDQGEIDLNSFQTYIFQDDWNKTHHTNIVSIGETIIAPMRLYSKKISNLSELKKGDKIVVPNDATNEGRALTLLQSAGLITLKDVKLPTVKDIKDNKLKLKISEIEATQTARTLGDETAAVVNSGVASDAKLDANKAVYSEQITAKSKPYVNIISVNKKDQNNPTYKKIIEAYHSDDIAKLVDKYYKGHEKAAWNYKVLQ</sequence>
<dbReference type="AlphaFoldDB" id="A0A5P0ZG86"/>